<reference evidence="8 9" key="1">
    <citation type="submission" date="2019-06" db="EMBL/GenBank/DDBJ databases">
        <title>Whole genome shotgun sequence of Brevibacillus parabrevis NBRC 12334.</title>
        <authorList>
            <person name="Hosoyama A."/>
            <person name="Uohara A."/>
            <person name="Ohji S."/>
            <person name="Ichikawa N."/>
        </authorList>
    </citation>
    <scope>NUCLEOTIDE SEQUENCE [LARGE SCALE GENOMIC DNA]</scope>
    <source>
        <strain evidence="8 9">NBRC 12334</strain>
    </source>
</reference>
<sequence>MNTANPETAKAIDPKRWWALAVLLLGTFMVLLDSFIVNVAIPTIEEQLHASTTQIQFIVAAYVLSYAVLLITGARLGDWLGRKKLFIVGMIIFTVASALCGFSTSAGFLIFSRVIQGVGAALLIPQVLAIIQVIFPPEEKGKAIGFYGAVSGLGLIAGQMVGGALLHFDIGGLGWSSLFFINIPFGILAVLLIIPLIKETKSAGKQKIDALGIFILTGSLLLLIYPLVVGREAGWPLWVFASFAGALVAFFLFRIHEKRMVERGEKPLIPAAIFHERSFTLGVLTILAYQIGNSGFFLVVSITLQDALSLSAMDSALAFTPIGLGFFIASLLGPKWAKKNAHVLKVGATVLIAGYAAVIAACYALAAELYWQQLILPFFLIGLGQGLVGAPLMGTIMSGVGREYVGAASGILSTFMQTANALGVAVIGTVFFAALSGQAAADMHLQLNAFTLALGCSIFLAVVTLILIIGLQWKKSVPQQGAMAKAGKGT</sequence>
<keyword evidence="5 6" id="KW-0472">Membrane</keyword>
<dbReference type="GO" id="GO:0022857">
    <property type="term" value="F:transmembrane transporter activity"/>
    <property type="evidence" value="ECO:0007669"/>
    <property type="project" value="InterPro"/>
</dbReference>
<gene>
    <name evidence="8" type="ORF">BPA01_44120</name>
</gene>
<dbReference type="Pfam" id="PF07690">
    <property type="entry name" value="MFS_1"/>
    <property type="match status" value="1"/>
</dbReference>
<dbReference type="InterPro" id="IPR011701">
    <property type="entry name" value="MFS"/>
</dbReference>
<evidence type="ECO:0000256" key="5">
    <source>
        <dbReference type="ARBA" id="ARBA00023136"/>
    </source>
</evidence>
<feature type="transmembrane region" description="Helical" evidence="6">
    <location>
        <begin position="174"/>
        <end position="196"/>
    </location>
</feature>
<evidence type="ECO:0000256" key="1">
    <source>
        <dbReference type="ARBA" id="ARBA00004651"/>
    </source>
</evidence>
<feature type="transmembrane region" description="Helical" evidence="6">
    <location>
        <begin position="85"/>
        <end position="111"/>
    </location>
</feature>
<feature type="transmembrane region" description="Helical" evidence="6">
    <location>
        <begin position="208"/>
        <end position="229"/>
    </location>
</feature>
<feature type="transmembrane region" description="Helical" evidence="6">
    <location>
        <begin position="378"/>
        <end position="400"/>
    </location>
</feature>
<evidence type="ECO:0000256" key="4">
    <source>
        <dbReference type="ARBA" id="ARBA00022989"/>
    </source>
</evidence>
<dbReference type="EMBL" id="BJMH01000028">
    <property type="protein sequence ID" value="GEB34832.1"/>
    <property type="molecule type" value="Genomic_DNA"/>
</dbReference>
<dbReference type="PROSITE" id="PS50850">
    <property type="entry name" value="MFS"/>
    <property type="match status" value="1"/>
</dbReference>
<evidence type="ECO:0000313" key="9">
    <source>
        <dbReference type="Proteomes" id="UP000316882"/>
    </source>
</evidence>
<accession>A0A4Y3PK14</accession>
<name>A0A4Y3PK14_BREPA</name>
<feature type="transmembrane region" description="Helical" evidence="6">
    <location>
        <begin position="17"/>
        <end position="41"/>
    </location>
</feature>
<feature type="transmembrane region" description="Helical" evidence="6">
    <location>
        <begin position="235"/>
        <end position="253"/>
    </location>
</feature>
<dbReference type="PANTHER" id="PTHR42718:SF39">
    <property type="entry name" value="ACTINORHODIN TRANSPORTER-RELATED"/>
    <property type="match status" value="1"/>
</dbReference>
<feature type="transmembrane region" description="Helical" evidence="6">
    <location>
        <begin position="279"/>
        <end position="304"/>
    </location>
</feature>
<evidence type="ECO:0000256" key="2">
    <source>
        <dbReference type="ARBA" id="ARBA00022448"/>
    </source>
</evidence>
<dbReference type="PRINTS" id="PR01036">
    <property type="entry name" value="TCRTETB"/>
</dbReference>
<evidence type="ECO:0000256" key="6">
    <source>
        <dbReference type="SAM" id="Phobius"/>
    </source>
</evidence>
<dbReference type="GO" id="GO:0005886">
    <property type="term" value="C:plasma membrane"/>
    <property type="evidence" value="ECO:0007669"/>
    <property type="project" value="UniProtKB-SubCell"/>
</dbReference>
<feature type="transmembrane region" description="Helical" evidence="6">
    <location>
        <begin position="447"/>
        <end position="471"/>
    </location>
</feature>
<proteinExistence type="predicted"/>
<feature type="transmembrane region" description="Helical" evidence="6">
    <location>
        <begin position="147"/>
        <end position="168"/>
    </location>
</feature>
<feature type="domain" description="Major facilitator superfamily (MFS) profile" evidence="7">
    <location>
        <begin position="19"/>
        <end position="472"/>
    </location>
</feature>
<keyword evidence="9" id="KW-1185">Reference proteome</keyword>
<evidence type="ECO:0000256" key="3">
    <source>
        <dbReference type="ARBA" id="ARBA00022692"/>
    </source>
</evidence>
<keyword evidence="2" id="KW-0813">Transport</keyword>
<keyword evidence="4 6" id="KW-1133">Transmembrane helix</keyword>
<feature type="transmembrane region" description="Helical" evidence="6">
    <location>
        <begin position="316"/>
        <end position="334"/>
    </location>
</feature>
<protein>
    <submittedName>
        <fullName evidence="8">MFS transporter</fullName>
    </submittedName>
</protein>
<dbReference type="Proteomes" id="UP000316882">
    <property type="component" value="Unassembled WGS sequence"/>
</dbReference>
<dbReference type="Gene3D" id="1.20.1250.20">
    <property type="entry name" value="MFS general substrate transporter like domains"/>
    <property type="match status" value="2"/>
</dbReference>
<feature type="transmembrane region" description="Helical" evidence="6">
    <location>
        <begin position="53"/>
        <end position="73"/>
    </location>
</feature>
<keyword evidence="3 6" id="KW-0812">Transmembrane</keyword>
<feature type="transmembrane region" description="Helical" evidence="6">
    <location>
        <begin position="346"/>
        <end position="366"/>
    </location>
</feature>
<comment type="caution">
    <text evidence="8">The sequence shown here is derived from an EMBL/GenBank/DDBJ whole genome shotgun (WGS) entry which is preliminary data.</text>
</comment>
<dbReference type="SUPFAM" id="SSF103473">
    <property type="entry name" value="MFS general substrate transporter"/>
    <property type="match status" value="2"/>
</dbReference>
<evidence type="ECO:0000313" key="8">
    <source>
        <dbReference type="EMBL" id="GEB34832.1"/>
    </source>
</evidence>
<evidence type="ECO:0000259" key="7">
    <source>
        <dbReference type="PROSITE" id="PS50850"/>
    </source>
</evidence>
<feature type="transmembrane region" description="Helical" evidence="6">
    <location>
        <begin position="421"/>
        <end position="441"/>
    </location>
</feature>
<dbReference type="AlphaFoldDB" id="A0A4Y3PK14"/>
<dbReference type="InterPro" id="IPR020846">
    <property type="entry name" value="MFS_dom"/>
</dbReference>
<dbReference type="RefSeq" id="WP_122962156.1">
    <property type="nucleotide sequence ID" value="NZ_BJMH01000028.1"/>
</dbReference>
<organism evidence="8 9">
    <name type="scientific">Brevibacillus parabrevis</name>
    <dbReference type="NCBI Taxonomy" id="54914"/>
    <lineage>
        <taxon>Bacteria</taxon>
        <taxon>Bacillati</taxon>
        <taxon>Bacillota</taxon>
        <taxon>Bacilli</taxon>
        <taxon>Bacillales</taxon>
        <taxon>Paenibacillaceae</taxon>
        <taxon>Brevibacillus</taxon>
    </lineage>
</organism>
<comment type="subcellular location">
    <subcellularLocation>
        <location evidence="1">Cell membrane</location>
        <topology evidence="1">Multi-pass membrane protein</topology>
    </subcellularLocation>
</comment>
<dbReference type="PANTHER" id="PTHR42718">
    <property type="entry name" value="MAJOR FACILITATOR SUPERFAMILY MULTIDRUG TRANSPORTER MFSC"/>
    <property type="match status" value="1"/>
</dbReference>
<feature type="transmembrane region" description="Helical" evidence="6">
    <location>
        <begin position="117"/>
        <end position="135"/>
    </location>
</feature>
<dbReference type="CDD" id="cd17321">
    <property type="entry name" value="MFS_MMR_MDR_like"/>
    <property type="match status" value="1"/>
</dbReference>
<dbReference type="InterPro" id="IPR036259">
    <property type="entry name" value="MFS_trans_sf"/>
</dbReference>